<proteinExistence type="predicted"/>
<accession>A0AAV9D0F9</accession>
<evidence type="ECO:0000313" key="2">
    <source>
        <dbReference type="Proteomes" id="UP001180020"/>
    </source>
</evidence>
<dbReference type="EMBL" id="JAUJYO010000016">
    <property type="protein sequence ID" value="KAK1294507.1"/>
    <property type="molecule type" value="Genomic_DNA"/>
</dbReference>
<comment type="caution">
    <text evidence="1">The sequence shown here is derived from an EMBL/GenBank/DDBJ whole genome shotgun (WGS) entry which is preliminary data.</text>
</comment>
<name>A0AAV9D0F9_ACOCL</name>
<gene>
    <name evidence="1" type="ORF">QJS10_CPA16g00627</name>
</gene>
<protein>
    <submittedName>
        <fullName evidence="1">Uncharacterized protein</fullName>
    </submittedName>
</protein>
<reference evidence="1" key="1">
    <citation type="journal article" date="2023" name="Nat. Commun.">
        <title>Diploid and tetraploid genomes of Acorus and the evolution of monocots.</title>
        <authorList>
            <person name="Ma L."/>
            <person name="Liu K.W."/>
            <person name="Li Z."/>
            <person name="Hsiao Y.Y."/>
            <person name="Qi Y."/>
            <person name="Fu T."/>
            <person name="Tang G.D."/>
            <person name="Zhang D."/>
            <person name="Sun W.H."/>
            <person name="Liu D.K."/>
            <person name="Li Y."/>
            <person name="Chen G.Z."/>
            <person name="Liu X.D."/>
            <person name="Liao X.Y."/>
            <person name="Jiang Y.T."/>
            <person name="Yu X."/>
            <person name="Hao Y."/>
            <person name="Huang J."/>
            <person name="Zhao X.W."/>
            <person name="Ke S."/>
            <person name="Chen Y.Y."/>
            <person name="Wu W.L."/>
            <person name="Hsu J.L."/>
            <person name="Lin Y.F."/>
            <person name="Huang M.D."/>
            <person name="Li C.Y."/>
            <person name="Huang L."/>
            <person name="Wang Z.W."/>
            <person name="Zhao X."/>
            <person name="Zhong W.Y."/>
            <person name="Peng D.H."/>
            <person name="Ahmad S."/>
            <person name="Lan S."/>
            <person name="Zhang J.S."/>
            <person name="Tsai W.C."/>
            <person name="Van de Peer Y."/>
            <person name="Liu Z.J."/>
        </authorList>
    </citation>
    <scope>NUCLEOTIDE SEQUENCE</scope>
    <source>
        <strain evidence="1">CP</strain>
    </source>
</reference>
<dbReference type="Proteomes" id="UP001180020">
    <property type="component" value="Unassembled WGS sequence"/>
</dbReference>
<reference evidence="1" key="2">
    <citation type="submission" date="2023-06" db="EMBL/GenBank/DDBJ databases">
        <authorList>
            <person name="Ma L."/>
            <person name="Liu K.-W."/>
            <person name="Li Z."/>
            <person name="Hsiao Y.-Y."/>
            <person name="Qi Y."/>
            <person name="Fu T."/>
            <person name="Tang G."/>
            <person name="Zhang D."/>
            <person name="Sun W.-H."/>
            <person name="Liu D.-K."/>
            <person name="Li Y."/>
            <person name="Chen G.-Z."/>
            <person name="Liu X.-D."/>
            <person name="Liao X.-Y."/>
            <person name="Jiang Y.-T."/>
            <person name="Yu X."/>
            <person name="Hao Y."/>
            <person name="Huang J."/>
            <person name="Zhao X.-W."/>
            <person name="Ke S."/>
            <person name="Chen Y.-Y."/>
            <person name="Wu W.-L."/>
            <person name="Hsu J.-L."/>
            <person name="Lin Y.-F."/>
            <person name="Huang M.-D."/>
            <person name="Li C.-Y."/>
            <person name="Huang L."/>
            <person name="Wang Z.-W."/>
            <person name="Zhao X."/>
            <person name="Zhong W.-Y."/>
            <person name="Peng D.-H."/>
            <person name="Ahmad S."/>
            <person name="Lan S."/>
            <person name="Zhang J.-S."/>
            <person name="Tsai W.-C."/>
            <person name="Van De Peer Y."/>
            <person name="Liu Z.-J."/>
        </authorList>
    </citation>
    <scope>NUCLEOTIDE SEQUENCE</scope>
    <source>
        <strain evidence="1">CP</strain>
        <tissue evidence="1">Leaves</tissue>
    </source>
</reference>
<dbReference type="AlphaFoldDB" id="A0AAV9D0F9"/>
<evidence type="ECO:0000313" key="1">
    <source>
        <dbReference type="EMBL" id="KAK1294507.1"/>
    </source>
</evidence>
<keyword evidence="2" id="KW-1185">Reference proteome</keyword>
<sequence length="131" mass="14967">MNDKSPLFRCSEQFHLLKAEQVDPELNIDQDEEYLFRPHDATLMIVEDSQMEDNQVQNLPCQKIVAETKERLDGKDVATHLTKWGGEGKESGHSQEEFTNGVMKTLSLWGTTITPIEQSSNEVFWVLPMEG</sequence>
<organism evidence="1 2">
    <name type="scientific">Acorus calamus</name>
    <name type="common">Sweet flag</name>
    <dbReference type="NCBI Taxonomy" id="4465"/>
    <lineage>
        <taxon>Eukaryota</taxon>
        <taxon>Viridiplantae</taxon>
        <taxon>Streptophyta</taxon>
        <taxon>Embryophyta</taxon>
        <taxon>Tracheophyta</taxon>
        <taxon>Spermatophyta</taxon>
        <taxon>Magnoliopsida</taxon>
        <taxon>Liliopsida</taxon>
        <taxon>Acoraceae</taxon>
        <taxon>Acorus</taxon>
    </lineage>
</organism>